<protein>
    <submittedName>
        <fullName evidence="4">Uncharacterized protein</fullName>
    </submittedName>
</protein>
<proteinExistence type="inferred from homology"/>
<comment type="function">
    <text evidence="2">Involved in regulation of actin and microtubule organization. Part of a WAVE complex that activates the Arp2/3 complex.</text>
</comment>
<feature type="compositionally biased region" description="Basic and acidic residues" evidence="3">
    <location>
        <begin position="345"/>
        <end position="354"/>
    </location>
</feature>
<gene>
    <name evidence="4" type="ORF">V6N12_004934</name>
</gene>
<evidence type="ECO:0000256" key="1">
    <source>
        <dbReference type="ARBA" id="ARBA00010020"/>
    </source>
</evidence>
<reference evidence="4 5" key="1">
    <citation type="journal article" date="2024" name="G3 (Bethesda)">
        <title>Genome assembly of Hibiscus sabdariffa L. provides insights into metabolisms of medicinal natural products.</title>
        <authorList>
            <person name="Kim T."/>
        </authorList>
    </citation>
    <scope>NUCLEOTIDE SEQUENCE [LARGE SCALE GENOMIC DNA]</scope>
    <source>
        <strain evidence="4">TK-2024</strain>
        <tissue evidence="4">Old leaves</tissue>
    </source>
</reference>
<organism evidence="4 5">
    <name type="scientific">Hibiscus sabdariffa</name>
    <name type="common">roselle</name>
    <dbReference type="NCBI Taxonomy" id="183260"/>
    <lineage>
        <taxon>Eukaryota</taxon>
        <taxon>Viridiplantae</taxon>
        <taxon>Streptophyta</taxon>
        <taxon>Embryophyta</taxon>
        <taxon>Tracheophyta</taxon>
        <taxon>Spermatophyta</taxon>
        <taxon>Magnoliopsida</taxon>
        <taxon>eudicotyledons</taxon>
        <taxon>Gunneridae</taxon>
        <taxon>Pentapetalae</taxon>
        <taxon>rosids</taxon>
        <taxon>malvids</taxon>
        <taxon>Malvales</taxon>
        <taxon>Malvaceae</taxon>
        <taxon>Malvoideae</taxon>
        <taxon>Hibiscus</taxon>
    </lineage>
</organism>
<feature type="compositionally biased region" description="Polar residues" evidence="3">
    <location>
        <begin position="292"/>
        <end position="303"/>
    </location>
</feature>
<sequence length="386" mass="43916">MSINQTLVHNYKDVMSSLPSAEKGLQIAGMLLSGAISRRRKPGESSLFHTRKAETMASAATGSQESSHRDELLMQQSLPFSETLEDLKGLRKQLYSAAEYFEITYNKEVHKQIVEETLKDYAIKALVNTVDHLGSVAYKVNNFLDDKMGEISGMDLRLSCLEQRLRTCQEFVSLGGLSQQSLVLEAVEHNKRYIFPGKLIILNFACKKSKHGEEMRESVFEFVSSIIFSLTVEQTLHDVAETRLKSHQFKNIGIQAIAAETGSESIRDEFYELRSPQHLPRKSPKFFTSISMNQRQENRSTSPPRFPLPRSGSLMQRSSSPSHSNSKKRWPSEPRRTVSLSTSIAEREKVKDMEQYSSKSKRLFKAMLSLRKSKKDVTVYKFLDES</sequence>
<dbReference type="InterPro" id="IPR028457">
    <property type="entry name" value="ABI"/>
</dbReference>
<evidence type="ECO:0000313" key="5">
    <source>
        <dbReference type="Proteomes" id="UP001472677"/>
    </source>
</evidence>
<dbReference type="Gene3D" id="6.10.140.1620">
    <property type="match status" value="1"/>
</dbReference>
<accession>A0ABR2CQA7</accession>
<dbReference type="Proteomes" id="UP001472677">
    <property type="component" value="Unassembled WGS sequence"/>
</dbReference>
<dbReference type="PANTHER" id="PTHR10460">
    <property type="entry name" value="ABL INTERACTOR FAMILY MEMBER"/>
    <property type="match status" value="1"/>
</dbReference>
<feature type="region of interest" description="Disordered" evidence="3">
    <location>
        <begin position="292"/>
        <end position="357"/>
    </location>
</feature>
<name>A0ABR2CQA7_9ROSI</name>
<dbReference type="EMBL" id="JBBPBM010000048">
    <property type="protein sequence ID" value="KAK8521014.1"/>
    <property type="molecule type" value="Genomic_DNA"/>
</dbReference>
<evidence type="ECO:0000256" key="2">
    <source>
        <dbReference type="ARBA" id="ARBA00025223"/>
    </source>
</evidence>
<evidence type="ECO:0000313" key="4">
    <source>
        <dbReference type="EMBL" id="KAK8521014.1"/>
    </source>
</evidence>
<evidence type="ECO:0000256" key="3">
    <source>
        <dbReference type="SAM" id="MobiDB-lite"/>
    </source>
</evidence>
<comment type="caution">
    <text evidence="4">The sequence shown here is derived from an EMBL/GenBank/DDBJ whole genome shotgun (WGS) entry which is preliminary data.</text>
</comment>
<dbReference type="PANTHER" id="PTHR10460:SF31">
    <property type="entry name" value="PROTEIN ABIL2-LIKE"/>
    <property type="match status" value="1"/>
</dbReference>
<keyword evidence="5" id="KW-1185">Reference proteome</keyword>
<comment type="similarity">
    <text evidence="1">Belongs to the ABI family.</text>
</comment>